<dbReference type="STRING" id="1489064.WH96_02930"/>
<feature type="transmembrane region" description="Helical" evidence="1">
    <location>
        <begin position="104"/>
        <end position="125"/>
    </location>
</feature>
<sequence length="202" mass="21355">MTVREAVGVFHSAVDLETAVDELQNAGFDRSEISLLASEETVTEKLGHRYDSVTELEDDANVPRTAYVERDSIVEGKTTLIGGLAYIGAIVAAAPIVASGGSLAVATIGAVLAGGSAGVFGSFVAEWIGHKYAESIESQLQRGGLLLWVTLRDQEQEQKALAILNKLKADDVHCHDILVTDDPATNPVQGTRIDPFLPGASI</sequence>
<dbReference type="Proteomes" id="UP000035444">
    <property type="component" value="Unassembled WGS sequence"/>
</dbReference>
<reference evidence="2 3" key="1">
    <citation type="submission" date="2015-03" db="EMBL/GenBank/DDBJ databases">
        <title>Genome Sequence of Kiloniella spongiae MEBiC09566, isolated from a marine sponge.</title>
        <authorList>
            <person name="Shao Z."/>
            <person name="Wang L."/>
            <person name="Li X."/>
        </authorList>
    </citation>
    <scope>NUCLEOTIDE SEQUENCE [LARGE SCALE GENOMIC DNA]</scope>
    <source>
        <strain evidence="2 3">MEBiC09566</strain>
    </source>
</reference>
<evidence type="ECO:0000256" key="1">
    <source>
        <dbReference type="SAM" id="Phobius"/>
    </source>
</evidence>
<dbReference type="PATRIC" id="fig|1489064.4.peg.1515"/>
<organism evidence="2 3">
    <name type="scientific">Kiloniella spongiae</name>
    <dbReference type="NCBI Taxonomy" id="1489064"/>
    <lineage>
        <taxon>Bacteria</taxon>
        <taxon>Pseudomonadati</taxon>
        <taxon>Pseudomonadota</taxon>
        <taxon>Alphaproteobacteria</taxon>
        <taxon>Rhodospirillales</taxon>
        <taxon>Kiloniellaceae</taxon>
        <taxon>Kiloniella</taxon>
    </lineage>
</organism>
<name>A0A0H2MKE9_9PROT</name>
<evidence type="ECO:0000313" key="2">
    <source>
        <dbReference type="EMBL" id="KLN62671.1"/>
    </source>
</evidence>
<keyword evidence="1" id="KW-1133">Transmembrane helix</keyword>
<gene>
    <name evidence="2" type="ORF">WH96_02930</name>
</gene>
<dbReference type="AlphaFoldDB" id="A0A0H2MKE9"/>
<protein>
    <recommendedName>
        <fullName evidence="4">General stress protein 17M-like domain-containing protein</fullName>
    </recommendedName>
</protein>
<keyword evidence="1" id="KW-0472">Membrane</keyword>
<accession>A0A0H2MKE9</accession>
<feature type="transmembrane region" description="Helical" evidence="1">
    <location>
        <begin position="80"/>
        <end position="98"/>
    </location>
</feature>
<proteinExistence type="predicted"/>
<comment type="caution">
    <text evidence="2">The sequence shown here is derived from an EMBL/GenBank/DDBJ whole genome shotgun (WGS) entry which is preliminary data.</text>
</comment>
<evidence type="ECO:0000313" key="3">
    <source>
        <dbReference type="Proteomes" id="UP000035444"/>
    </source>
</evidence>
<evidence type="ECO:0008006" key="4">
    <source>
        <dbReference type="Google" id="ProtNLM"/>
    </source>
</evidence>
<dbReference type="EMBL" id="LAQL01000002">
    <property type="protein sequence ID" value="KLN62671.1"/>
    <property type="molecule type" value="Genomic_DNA"/>
</dbReference>
<keyword evidence="3" id="KW-1185">Reference proteome</keyword>
<keyword evidence="1" id="KW-0812">Transmembrane</keyword>